<accession>A0A059A702</accession>
<evidence type="ECO:0000256" key="12">
    <source>
        <dbReference type="SAM" id="MobiDB-lite"/>
    </source>
</evidence>
<comment type="similarity">
    <text evidence="3">Belongs to the PP2C family.</text>
</comment>
<dbReference type="InParanoid" id="A0A059A702"/>
<dbReference type="Gramene" id="KCW49613">
    <property type="protein sequence ID" value="KCW49613"/>
    <property type="gene ID" value="EUGRSUZ_K03138"/>
</dbReference>
<evidence type="ECO:0000256" key="6">
    <source>
        <dbReference type="ARBA" id="ARBA00022801"/>
    </source>
</evidence>
<evidence type="ECO:0000256" key="7">
    <source>
        <dbReference type="ARBA" id="ARBA00022842"/>
    </source>
</evidence>
<gene>
    <name evidence="15" type="ORF">EUGRSUZ_K03138</name>
</gene>
<feature type="signal peptide" evidence="13">
    <location>
        <begin position="1"/>
        <end position="25"/>
    </location>
</feature>
<dbReference type="AlphaFoldDB" id="A0A059A702"/>
<organism evidence="15">
    <name type="scientific">Eucalyptus grandis</name>
    <name type="common">Flooded gum</name>
    <dbReference type="NCBI Taxonomy" id="71139"/>
    <lineage>
        <taxon>Eukaryota</taxon>
        <taxon>Viridiplantae</taxon>
        <taxon>Streptophyta</taxon>
        <taxon>Embryophyta</taxon>
        <taxon>Tracheophyta</taxon>
        <taxon>Spermatophyta</taxon>
        <taxon>Magnoliopsida</taxon>
        <taxon>eudicotyledons</taxon>
        <taxon>Gunneridae</taxon>
        <taxon>Pentapetalae</taxon>
        <taxon>rosids</taxon>
        <taxon>malvids</taxon>
        <taxon>Myrtales</taxon>
        <taxon>Myrtaceae</taxon>
        <taxon>Myrtoideae</taxon>
        <taxon>Eucalypteae</taxon>
        <taxon>Eucalyptus</taxon>
    </lineage>
</organism>
<evidence type="ECO:0000256" key="10">
    <source>
        <dbReference type="ARBA" id="ARBA00047761"/>
    </source>
</evidence>
<proteinExistence type="inferred from homology"/>
<keyword evidence="8" id="KW-0904">Protein phosphatase</keyword>
<dbReference type="GO" id="GO:0046872">
    <property type="term" value="F:metal ion binding"/>
    <property type="evidence" value="ECO:0007669"/>
    <property type="project" value="UniProtKB-KW"/>
</dbReference>
<dbReference type="FunFam" id="3.60.40.10:FF:000053">
    <property type="entry name" value="Protein phosphatase 2C 29"/>
    <property type="match status" value="1"/>
</dbReference>
<keyword evidence="6" id="KW-0378">Hydrolase</keyword>
<dbReference type="InterPro" id="IPR015655">
    <property type="entry name" value="PP2C"/>
</dbReference>
<sequence>MPLSPRKKSLFACSLLLAFQKQASFTKNAKEASAAANEPPAAESRHLSPAAAAAAAMGNGITSLRRCFADAGAGEISRRHDMTSFPHPSSYSDEGHGHSFCYIRQDPASSSDLHSEDCTTQTTVTSTTFSSISGASISANASSPLSTSLAEACYYTTTSLEKASVFESSVSFTSVPLQPVPRVGSRSGPMEKGFLSGPIELRSVSGPIDQGLYHSGSIVDRPSCDRWPRDFSLGGYGSKKRRLVKYLRRAIARRVLRANDYMFSGKSSDFYNVKSTTSSGILNGESEFYVENQNLEWAQGKAGEDRMHVVVSEENGLVFVGIYDGFNGPDAPDFLLSNLYSAVCKELQGLLSKSPAAPADGRDRGNLRLGSDSVTTADHSDVLNALETALKKTEEAFLETADRMVKENPELALMGSCVLAMLMRGEDIYLMNVGDSRAILAQKGRPDPKATACRIDSSDGGDQFDEMHSLISLQLTQDHSTYVEEEVHRIRNEHPDDPSAVVNDRVKGYLKVTRAFGAGFLKQPKWNDALLEMFRIDYIGTSPYITCTPSLSHHRLGLRDRFLILSSDGLNQYFTNQEAVSEVDLFLSSFPEGDPAQHLVEEVLFRAAKQAGMDFHELLDIPQGDRRRYHDDVSIIIISLEGRMWRSTM</sequence>
<keyword evidence="5" id="KW-0479">Metal-binding</keyword>
<dbReference type="InterPro" id="IPR036457">
    <property type="entry name" value="PPM-type-like_dom_sf"/>
</dbReference>
<feature type="region of interest" description="Disordered" evidence="12">
    <location>
        <begin position="354"/>
        <end position="373"/>
    </location>
</feature>
<evidence type="ECO:0000256" key="2">
    <source>
        <dbReference type="ARBA" id="ARBA00001946"/>
    </source>
</evidence>
<evidence type="ECO:0000313" key="15">
    <source>
        <dbReference type="EMBL" id="KCW49613.1"/>
    </source>
</evidence>
<evidence type="ECO:0000256" key="8">
    <source>
        <dbReference type="ARBA" id="ARBA00022912"/>
    </source>
</evidence>
<comment type="cofactor">
    <cofactor evidence="2">
        <name>Mg(2+)</name>
        <dbReference type="ChEBI" id="CHEBI:18420"/>
    </cofactor>
</comment>
<reference evidence="15" key="1">
    <citation type="submission" date="2013-07" db="EMBL/GenBank/DDBJ databases">
        <title>The genome of Eucalyptus grandis.</title>
        <authorList>
            <person name="Schmutz J."/>
            <person name="Hayes R."/>
            <person name="Myburg A."/>
            <person name="Tuskan G."/>
            <person name="Grattapaglia D."/>
            <person name="Rokhsar D.S."/>
        </authorList>
    </citation>
    <scope>NUCLEOTIDE SEQUENCE</scope>
    <source>
        <tissue evidence="15">Leaf extractions</tissue>
    </source>
</reference>
<evidence type="ECO:0000259" key="14">
    <source>
        <dbReference type="PROSITE" id="PS51746"/>
    </source>
</evidence>
<dbReference type="STRING" id="71139.A0A059A702"/>
<dbReference type="EC" id="3.1.3.16" evidence="4"/>
<keyword evidence="7" id="KW-0460">Magnesium</keyword>
<name>A0A059A702_EUCGR</name>
<protein>
    <recommendedName>
        <fullName evidence="4">protein-serine/threonine phosphatase</fullName>
        <ecNumber evidence="4">3.1.3.16</ecNumber>
    </recommendedName>
</protein>
<evidence type="ECO:0000256" key="13">
    <source>
        <dbReference type="SAM" id="SignalP"/>
    </source>
</evidence>
<dbReference type="SUPFAM" id="SSF81606">
    <property type="entry name" value="PP2C-like"/>
    <property type="match status" value="1"/>
</dbReference>
<evidence type="ECO:0000256" key="11">
    <source>
        <dbReference type="ARBA" id="ARBA00048336"/>
    </source>
</evidence>
<evidence type="ECO:0000256" key="3">
    <source>
        <dbReference type="ARBA" id="ARBA00006702"/>
    </source>
</evidence>
<feature type="domain" description="PPM-type phosphatase" evidence="14">
    <location>
        <begin position="287"/>
        <end position="640"/>
    </location>
</feature>
<dbReference type="GO" id="GO:0004722">
    <property type="term" value="F:protein serine/threonine phosphatase activity"/>
    <property type="evidence" value="ECO:0000318"/>
    <property type="project" value="GO_Central"/>
</dbReference>
<dbReference type="PANTHER" id="PTHR13832">
    <property type="entry name" value="PROTEIN PHOSPHATASE 2C"/>
    <property type="match status" value="1"/>
</dbReference>
<dbReference type="PANTHER" id="PTHR13832:SF228">
    <property type="entry name" value="PROTEIN PHOSPHATASE 2C 23-RELATED"/>
    <property type="match status" value="1"/>
</dbReference>
<evidence type="ECO:0000256" key="1">
    <source>
        <dbReference type="ARBA" id="ARBA00001936"/>
    </source>
</evidence>
<dbReference type="OMA" id="AGMAFHE"/>
<dbReference type="GO" id="GO:0007165">
    <property type="term" value="P:signal transduction"/>
    <property type="evidence" value="ECO:0000318"/>
    <property type="project" value="GO_Central"/>
</dbReference>
<feature type="chain" id="PRO_5001567061" description="protein-serine/threonine phosphatase" evidence="13">
    <location>
        <begin position="26"/>
        <end position="649"/>
    </location>
</feature>
<dbReference type="CDD" id="cd00143">
    <property type="entry name" value="PP2Cc"/>
    <property type="match status" value="1"/>
</dbReference>
<keyword evidence="9" id="KW-0464">Manganese</keyword>
<comment type="catalytic activity">
    <reaction evidence="10">
        <text>O-phospho-L-seryl-[protein] + H2O = L-seryl-[protein] + phosphate</text>
        <dbReference type="Rhea" id="RHEA:20629"/>
        <dbReference type="Rhea" id="RHEA-COMP:9863"/>
        <dbReference type="Rhea" id="RHEA-COMP:11604"/>
        <dbReference type="ChEBI" id="CHEBI:15377"/>
        <dbReference type="ChEBI" id="CHEBI:29999"/>
        <dbReference type="ChEBI" id="CHEBI:43474"/>
        <dbReference type="ChEBI" id="CHEBI:83421"/>
        <dbReference type="EC" id="3.1.3.16"/>
    </reaction>
</comment>
<evidence type="ECO:0000256" key="4">
    <source>
        <dbReference type="ARBA" id="ARBA00013081"/>
    </source>
</evidence>
<dbReference type="eggNOG" id="KOG0700">
    <property type="taxonomic scope" value="Eukaryota"/>
</dbReference>
<dbReference type="Pfam" id="PF00481">
    <property type="entry name" value="PP2C"/>
    <property type="match status" value="1"/>
</dbReference>
<dbReference type="EMBL" id="KK198763">
    <property type="protein sequence ID" value="KCW49613.1"/>
    <property type="molecule type" value="Genomic_DNA"/>
</dbReference>
<dbReference type="SMART" id="SM00332">
    <property type="entry name" value="PP2Cc"/>
    <property type="match status" value="1"/>
</dbReference>
<evidence type="ECO:0000256" key="9">
    <source>
        <dbReference type="ARBA" id="ARBA00023211"/>
    </source>
</evidence>
<dbReference type="PROSITE" id="PS51746">
    <property type="entry name" value="PPM_2"/>
    <property type="match status" value="1"/>
</dbReference>
<comment type="catalytic activity">
    <reaction evidence="11">
        <text>O-phospho-L-threonyl-[protein] + H2O = L-threonyl-[protein] + phosphate</text>
        <dbReference type="Rhea" id="RHEA:47004"/>
        <dbReference type="Rhea" id="RHEA-COMP:11060"/>
        <dbReference type="Rhea" id="RHEA-COMP:11605"/>
        <dbReference type="ChEBI" id="CHEBI:15377"/>
        <dbReference type="ChEBI" id="CHEBI:30013"/>
        <dbReference type="ChEBI" id="CHEBI:43474"/>
        <dbReference type="ChEBI" id="CHEBI:61977"/>
        <dbReference type="EC" id="3.1.3.16"/>
    </reaction>
</comment>
<dbReference type="Gene3D" id="3.60.40.10">
    <property type="entry name" value="PPM-type phosphatase domain"/>
    <property type="match status" value="1"/>
</dbReference>
<comment type="cofactor">
    <cofactor evidence="1">
        <name>Mn(2+)</name>
        <dbReference type="ChEBI" id="CHEBI:29035"/>
    </cofactor>
</comment>
<evidence type="ECO:0000256" key="5">
    <source>
        <dbReference type="ARBA" id="ARBA00022723"/>
    </source>
</evidence>
<keyword evidence="13" id="KW-0732">Signal</keyword>
<dbReference type="InterPro" id="IPR001932">
    <property type="entry name" value="PPM-type_phosphatase-like_dom"/>
</dbReference>